<reference evidence="1" key="2">
    <citation type="submission" date="2018-05" db="EMBL/GenBank/DDBJ databases">
        <title>OmerRS3 (Oryza meridionalis Reference Sequence Version 3).</title>
        <authorList>
            <person name="Zhang J."/>
            <person name="Kudrna D."/>
            <person name="Lee S."/>
            <person name="Talag J."/>
            <person name="Welchert J."/>
            <person name="Wing R.A."/>
        </authorList>
    </citation>
    <scope>NUCLEOTIDE SEQUENCE [LARGE SCALE GENOMIC DNA]</scope>
    <source>
        <strain evidence="1">cv. OR44</strain>
    </source>
</reference>
<evidence type="ECO:0000313" key="2">
    <source>
        <dbReference type="Proteomes" id="UP000008021"/>
    </source>
</evidence>
<dbReference type="HOGENOM" id="CLU_2487202_0_0_1"/>
<sequence>MAMACPQWQPSCSSQLAANLRWERAAGVLSSVWMVLEWRVRVGDASGWRNRWDQQHHRLPPFVGSGVSPLRRPIYKKRGIYIIDDNN</sequence>
<keyword evidence="2" id="KW-1185">Reference proteome</keyword>
<dbReference type="EnsemblPlants" id="OMERI04G08250.1">
    <property type="protein sequence ID" value="OMERI04G08250.1"/>
    <property type="gene ID" value="OMERI04G08250"/>
</dbReference>
<proteinExistence type="predicted"/>
<dbReference type="AlphaFoldDB" id="A0A0E0DCY5"/>
<accession>A0A0E0DCY5</accession>
<evidence type="ECO:0000313" key="1">
    <source>
        <dbReference type="EnsemblPlants" id="OMERI04G08250.1"/>
    </source>
</evidence>
<organism evidence="1">
    <name type="scientific">Oryza meridionalis</name>
    <dbReference type="NCBI Taxonomy" id="40149"/>
    <lineage>
        <taxon>Eukaryota</taxon>
        <taxon>Viridiplantae</taxon>
        <taxon>Streptophyta</taxon>
        <taxon>Embryophyta</taxon>
        <taxon>Tracheophyta</taxon>
        <taxon>Spermatophyta</taxon>
        <taxon>Magnoliopsida</taxon>
        <taxon>Liliopsida</taxon>
        <taxon>Poales</taxon>
        <taxon>Poaceae</taxon>
        <taxon>BOP clade</taxon>
        <taxon>Oryzoideae</taxon>
        <taxon>Oryzeae</taxon>
        <taxon>Oryzinae</taxon>
        <taxon>Oryza</taxon>
    </lineage>
</organism>
<dbReference type="Proteomes" id="UP000008021">
    <property type="component" value="Chromosome 4"/>
</dbReference>
<protein>
    <submittedName>
        <fullName evidence="1">Uncharacterized protein</fullName>
    </submittedName>
</protein>
<name>A0A0E0DCY5_9ORYZ</name>
<reference evidence="1" key="1">
    <citation type="submission" date="2015-04" db="UniProtKB">
        <authorList>
            <consortium name="EnsemblPlants"/>
        </authorList>
    </citation>
    <scope>IDENTIFICATION</scope>
</reference>
<dbReference type="Gramene" id="OMERI04G08250.1">
    <property type="protein sequence ID" value="OMERI04G08250.1"/>
    <property type="gene ID" value="OMERI04G08250"/>
</dbReference>